<dbReference type="EMBL" id="LR743504">
    <property type="protein sequence ID" value="CAA2103547.1"/>
    <property type="molecule type" value="Genomic_DNA"/>
</dbReference>
<gene>
    <name evidence="1" type="ORF">MBUL_02250</name>
</gene>
<evidence type="ECO:0000313" key="1">
    <source>
        <dbReference type="EMBL" id="CAA2103547.1"/>
    </source>
</evidence>
<organism evidence="1">
    <name type="scientific">Methylobacterium bullatum</name>
    <dbReference type="NCBI Taxonomy" id="570505"/>
    <lineage>
        <taxon>Bacteria</taxon>
        <taxon>Pseudomonadati</taxon>
        <taxon>Pseudomonadota</taxon>
        <taxon>Alphaproteobacteria</taxon>
        <taxon>Hyphomicrobiales</taxon>
        <taxon>Methylobacteriaceae</taxon>
        <taxon>Methylobacterium</taxon>
    </lineage>
</organism>
<protein>
    <submittedName>
        <fullName evidence="1">Uncharacterized protein</fullName>
    </submittedName>
</protein>
<sequence>MTFSFLRNTEATLYHISRYARIIIAIINKLLNCVKISNRLIWKQEYISEDICLIFNKAFRWNKPVIEFNIIRKSEFIISMEPDVSYFMS</sequence>
<name>A0A679JCA0_9HYPH</name>
<reference evidence="1" key="1">
    <citation type="submission" date="2019-12" db="EMBL/GenBank/DDBJ databases">
        <authorList>
            <person name="Cremers G."/>
        </authorList>
    </citation>
    <scope>NUCLEOTIDE SEQUENCE</scope>
    <source>
        <strain evidence="1">Mbul1</strain>
    </source>
</reference>
<dbReference type="AlphaFoldDB" id="A0A679JCA0"/>
<proteinExistence type="predicted"/>
<accession>A0A679JCA0</accession>